<keyword evidence="3 4" id="KW-0620">Polyamine biosynthesis</keyword>
<dbReference type="InterPro" id="IPR035246">
    <property type="entry name" value="Spermidine_synt_N"/>
</dbReference>
<name>F2KML1_ARCVS</name>
<gene>
    <name evidence="3" type="primary">speE</name>
    <name evidence="8" type="ordered locus">Arcve_1201</name>
</gene>
<evidence type="ECO:0000313" key="9">
    <source>
        <dbReference type="Proteomes" id="UP000008136"/>
    </source>
</evidence>
<keyword evidence="3 6" id="KW-0745">Spermidine biosynthesis</keyword>
<evidence type="ECO:0000256" key="6">
    <source>
        <dbReference type="RuleBase" id="RU003837"/>
    </source>
</evidence>
<feature type="domain" description="PABS" evidence="7">
    <location>
        <begin position="1"/>
        <end position="226"/>
    </location>
</feature>
<dbReference type="Pfam" id="PF17284">
    <property type="entry name" value="Spermine_synt_N"/>
    <property type="match status" value="1"/>
</dbReference>
<organism evidence="8 9">
    <name type="scientific">Archaeoglobus veneficus (strain DSM 11195 / SNP6)</name>
    <dbReference type="NCBI Taxonomy" id="693661"/>
    <lineage>
        <taxon>Archaea</taxon>
        <taxon>Methanobacteriati</taxon>
        <taxon>Methanobacteriota</taxon>
        <taxon>Archaeoglobi</taxon>
        <taxon>Archaeoglobales</taxon>
        <taxon>Archaeoglobaceae</taxon>
        <taxon>Archaeoglobus</taxon>
    </lineage>
</organism>
<protein>
    <recommendedName>
        <fullName evidence="3">Polyamine aminopropyltransferase</fullName>
    </recommendedName>
    <alternativeName>
        <fullName evidence="3">Putrescine aminopropyltransferase</fullName>
        <shortName evidence="3">PAPT</shortName>
    </alternativeName>
    <alternativeName>
        <fullName evidence="3">Spermidine synthase</fullName>
        <shortName evidence="3">SPDS</shortName>
        <shortName evidence="3">SPDSY</shortName>
        <ecNumber evidence="3">2.5.1.16</ecNumber>
    </alternativeName>
</protein>
<dbReference type="GO" id="GO:0004766">
    <property type="term" value="F:spermidine synthase activity"/>
    <property type="evidence" value="ECO:0007669"/>
    <property type="project" value="UniProtKB-UniRule"/>
</dbReference>
<evidence type="ECO:0000256" key="4">
    <source>
        <dbReference type="PROSITE-ProRule" id="PRU00354"/>
    </source>
</evidence>
<proteinExistence type="inferred from homology"/>
<feature type="binding site" evidence="3">
    <location>
        <position position="156"/>
    </location>
    <ligand>
        <name>S-methyl-5'-thioadenosine</name>
        <dbReference type="ChEBI" id="CHEBI:17509"/>
    </ligand>
</feature>
<evidence type="ECO:0000256" key="5">
    <source>
        <dbReference type="RuleBase" id="RU003836"/>
    </source>
</evidence>
<dbReference type="InterPro" id="IPR029063">
    <property type="entry name" value="SAM-dependent_MTases_sf"/>
</dbReference>
<dbReference type="AlphaFoldDB" id="F2KML1"/>
<dbReference type="Gene3D" id="2.30.140.10">
    <property type="entry name" value="Spermidine synthase, tetramerisation domain"/>
    <property type="match status" value="1"/>
</dbReference>
<dbReference type="NCBIfam" id="NF002010">
    <property type="entry name" value="PRK00811.1"/>
    <property type="match status" value="1"/>
</dbReference>
<keyword evidence="2 3" id="KW-0808">Transferase</keyword>
<evidence type="ECO:0000256" key="1">
    <source>
        <dbReference type="ARBA" id="ARBA00007867"/>
    </source>
</evidence>
<comment type="catalytic activity">
    <reaction evidence="3 6">
        <text>S-adenosyl 3-(methylsulfanyl)propylamine + putrescine = S-methyl-5'-thioadenosine + spermidine + H(+)</text>
        <dbReference type="Rhea" id="RHEA:12721"/>
        <dbReference type="ChEBI" id="CHEBI:15378"/>
        <dbReference type="ChEBI" id="CHEBI:17509"/>
        <dbReference type="ChEBI" id="CHEBI:57443"/>
        <dbReference type="ChEBI" id="CHEBI:57834"/>
        <dbReference type="ChEBI" id="CHEBI:326268"/>
        <dbReference type="EC" id="2.5.1.16"/>
    </reaction>
</comment>
<dbReference type="RefSeq" id="WP_013683871.1">
    <property type="nucleotide sequence ID" value="NC_015320.1"/>
</dbReference>
<feature type="binding site" evidence="3">
    <location>
        <begin position="132"/>
        <end position="133"/>
    </location>
    <ligand>
        <name>S-methyl-5'-thioadenosine</name>
        <dbReference type="ChEBI" id="CHEBI:17509"/>
    </ligand>
</feature>
<feature type="binding site" evidence="3">
    <location>
        <position position="58"/>
    </location>
    <ligand>
        <name>spermidine</name>
        <dbReference type="ChEBI" id="CHEBI:57834"/>
    </ligand>
</feature>
<dbReference type="Pfam" id="PF01564">
    <property type="entry name" value="Spermine_synth"/>
    <property type="match status" value="1"/>
</dbReference>
<dbReference type="eggNOG" id="arCOG00050">
    <property type="taxonomic scope" value="Archaea"/>
</dbReference>
<dbReference type="HOGENOM" id="CLU_048199_0_0_2"/>
<dbReference type="OrthoDB" id="10538at2157"/>
<dbReference type="HAMAP" id="MF_00198">
    <property type="entry name" value="Spermidine_synth"/>
    <property type="match status" value="1"/>
</dbReference>
<dbReference type="InterPro" id="IPR030374">
    <property type="entry name" value="PABS"/>
</dbReference>
<dbReference type="PANTHER" id="PTHR11558">
    <property type="entry name" value="SPERMIDINE/SPERMINE SYNTHASE"/>
    <property type="match status" value="1"/>
</dbReference>
<feature type="binding site" evidence="3">
    <location>
        <position position="82"/>
    </location>
    <ligand>
        <name>spermidine</name>
        <dbReference type="ChEBI" id="CHEBI:57834"/>
    </ligand>
</feature>
<dbReference type="KEGG" id="ave:Arcve_1201"/>
<reference evidence="8 9" key="1">
    <citation type="submission" date="2011-03" db="EMBL/GenBank/DDBJ databases">
        <title>The complete genome of Archaeoglobus veneficus SNP6.</title>
        <authorList>
            <consortium name="US DOE Joint Genome Institute (JGI-PGF)"/>
            <person name="Lucas S."/>
            <person name="Copeland A."/>
            <person name="Lapidus A."/>
            <person name="Bruce D."/>
            <person name="Goodwin L."/>
            <person name="Pitluck S."/>
            <person name="Kyrpides N."/>
            <person name="Mavromatis K."/>
            <person name="Pagani I."/>
            <person name="Ivanova N."/>
            <person name="Mikhailova N."/>
            <person name="Lu M."/>
            <person name="Detter J.C."/>
            <person name="Tapia R."/>
            <person name="Han C."/>
            <person name="Land M."/>
            <person name="Hauser L."/>
            <person name="Markowitz V."/>
            <person name="Cheng J.-F."/>
            <person name="Hugenholtz P."/>
            <person name="Woyke T."/>
            <person name="Wu D."/>
            <person name="Spring S."/>
            <person name="Brambilla E."/>
            <person name="Klenk H.-P."/>
            <person name="Eisen J.A."/>
        </authorList>
    </citation>
    <scope>NUCLEOTIDE SEQUENCE [LARGE SCALE GENOMIC DNA]</scope>
    <source>
        <strain>SNP6</strain>
    </source>
</reference>
<comment type="similarity">
    <text evidence="1 3 5">Belongs to the spermidine/spermine synthase family.</text>
</comment>
<keyword evidence="9" id="KW-1185">Reference proteome</keyword>
<dbReference type="CDD" id="cd02440">
    <property type="entry name" value="AdoMet_MTases"/>
    <property type="match status" value="1"/>
</dbReference>
<feature type="active site" description="Proton acceptor" evidence="3 4">
    <location>
        <position position="150"/>
    </location>
</feature>
<dbReference type="Gene3D" id="3.40.50.150">
    <property type="entry name" value="Vaccinia Virus protein VP39"/>
    <property type="match status" value="1"/>
</dbReference>
<dbReference type="NCBIfam" id="TIGR00417">
    <property type="entry name" value="speE"/>
    <property type="match status" value="1"/>
</dbReference>
<dbReference type="GO" id="GO:0008295">
    <property type="term" value="P:spermidine biosynthetic process"/>
    <property type="evidence" value="ECO:0007669"/>
    <property type="project" value="UniProtKB-UniRule"/>
</dbReference>
<evidence type="ECO:0000256" key="2">
    <source>
        <dbReference type="ARBA" id="ARBA00022679"/>
    </source>
</evidence>
<evidence type="ECO:0000313" key="8">
    <source>
        <dbReference type="EMBL" id="AEA47208.1"/>
    </source>
</evidence>
<sequence>MEWFIEASDNYGLMIRVRKKLYEFKGLQHIEIYDTVFGKMLVIDGYVQFIERFEASYHEMLAHVPMLTHPSPKKVLIIGGGDGGTAREVLKHDPDEVVMVEIDRNVVEACRQHVGIDKGALDDPRLTLLIENGIEYVKNCDEKFDVLIVDGTDPSPASEPLFSPDFYRACSRISDIYAMQSQSPVLQEKEFRTVLRNTAVFRERRVYLSYIPMYPGGIWSFLIASDSSLNVELDKIRRRFEERRIETEYYTPEVHVAAFTLPRWLENIVREMGLEV</sequence>
<evidence type="ECO:0000259" key="7">
    <source>
        <dbReference type="PROSITE" id="PS51006"/>
    </source>
</evidence>
<comment type="caution">
    <text evidence="3">Lacks conserved residue(s) required for the propagation of feature annotation.</text>
</comment>
<dbReference type="GeneID" id="10394318"/>
<evidence type="ECO:0000256" key="3">
    <source>
        <dbReference type="HAMAP-Rule" id="MF_00198"/>
    </source>
</evidence>
<dbReference type="STRING" id="693661.Arcve_1201"/>
<dbReference type="InterPro" id="IPR001045">
    <property type="entry name" value="Spermi_synthase"/>
</dbReference>
<dbReference type="EC" id="2.5.1.16" evidence="3"/>
<dbReference type="PROSITE" id="PS01330">
    <property type="entry name" value="PABS_1"/>
    <property type="match status" value="1"/>
</dbReference>
<dbReference type="InterPro" id="IPR037163">
    <property type="entry name" value="Spermidine_synt_N_sf"/>
</dbReference>
<accession>F2KML1</accession>
<dbReference type="SUPFAM" id="SSF53335">
    <property type="entry name" value="S-adenosyl-L-methionine-dependent methyltransferases"/>
    <property type="match status" value="1"/>
</dbReference>
<comment type="function">
    <text evidence="3">Catalyzes the irreversible transfer of a propylamine group from the amino donor S-adenosylmethioninamine (decarboxy-AdoMet) to putrescine (1,4-diaminobutane) to yield spermidine.</text>
</comment>
<dbReference type="UniPathway" id="UPA00248">
    <property type="reaction ID" value="UER00314"/>
</dbReference>
<dbReference type="PROSITE" id="PS51006">
    <property type="entry name" value="PABS_2"/>
    <property type="match status" value="1"/>
</dbReference>
<dbReference type="PANTHER" id="PTHR11558:SF11">
    <property type="entry name" value="SPERMIDINE SYNTHASE"/>
    <property type="match status" value="1"/>
</dbReference>
<feature type="binding site" evidence="3">
    <location>
        <position position="101"/>
    </location>
    <ligand>
        <name>S-methyl-5'-thioadenosine</name>
        <dbReference type="ChEBI" id="CHEBI:17509"/>
    </ligand>
</feature>
<dbReference type="Proteomes" id="UP000008136">
    <property type="component" value="Chromosome"/>
</dbReference>
<comment type="pathway">
    <text evidence="3">Amine and polyamine biosynthesis; spermidine biosynthesis; spermidine from putrescine: step 1/1.</text>
</comment>
<feature type="binding site" evidence="3">
    <location>
        <position position="28"/>
    </location>
    <ligand>
        <name>S-methyl-5'-thioadenosine</name>
        <dbReference type="ChEBI" id="CHEBI:17509"/>
    </ligand>
</feature>
<comment type="subunit">
    <text evidence="3">Homodimer or homotetramer.</text>
</comment>
<dbReference type="InterPro" id="IPR030373">
    <property type="entry name" value="PABS_CS"/>
</dbReference>
<dbReference type="EMBL" id="CP002588">
    <property type="protein sequence ID" value="AEA47208.1"/>
    <property type="molecule type" value="Genomic_DNA"/>
</dbReference>